<dbReference type="Gene3D" id="3.90.1150.10">
    <property type="entry name" value="Aspartate Aminotransferase, domain 1"/>
    <property type="match status" value="1"/>
</dbReference>
<sequence>MASFDISQARARFPALKQDQVYLGNAGATYKTSKASIAAYANAYEGAAKFINASLSEVCSLRSGANQICLGVSTTQLLHNLPTALQSQPGDELVLSKLNHEADTAPWARIAERLGLKVKWWSATDPQNPVCDLDELQELLSEKTRLVACPHVSNVTGTITRVKEIATLVHRYPRALLCVDGVALAPHREVDVKDIGVDFYVFSWYKVYGPHIAQLYASSRIHDQISSLGHFFKGAETLDSKLNLASASYEATQSTPAVVEYLGANPTTTWDKIVSHEGGLQRIRLDFLNSEGRITVYGERSASTELRVPVVSFTVPGTRSQRVVVEVESRSSFGFRSGPMYSYRLVDEIIGLKDVEDGVVRISMLHYNTEEEIRGLVGVLKEVINSLPGESQ</sequence>
<dbReference type="AlphaFoldDB" id="A1CMX2"/>
<dbReference type="PANTHER" id="PTHR43586:SF21">
    <property type="entry name" value="PYRIDOXAL PHOSPHATE (PLP)-DEPENDENT ASPARTATE AMINOTRANSFERASE SUPERFAMILY"/>
    <property type="match status" value="1"/>
</dbReference>
<name>A1CMX2_ASPCL</name>
<organism evidence="2 3">
    <name type="scientific">Aspergillus clavatus (strain ATCC 1007 / CBS 513.65 / DSM 816 / NCTC 3887 / NRRL 1 / QM 1276 / 107)</name>
    <dbReference type="NCBI Taxonomy" id="344612"/>
    <lineage>
        <taxon>Eukaryota</taxon>
        <taxon>Fungi</taxon>
        <taxon>Dikarya</taxon>
        <taxon>Ascomycota</taxon>
        <taxon>Pezizomycotina</taxon>
        <taxon>Eurotiomycetes</taxon>
        <taxon>Eurotiomycetidae</taxon>
        <taxon>Eurotiales</taxon>
        <taxon>Aspergillaceae</taxon>
        <taxon>Aspergillus</taxon>
        <taxon>Aspergillus subgen. Fumigati</taxon>
    </lineage>
</organism>
<protein>
    <submittedName>
        <fullName evidence="2">Aminotransferase, putative</fullName>
    </submittedName>
</protein>
<gene>
    <name evidence="2" type="ORF">ACLA_098510</name>
</gene>
<keyword evidence="2" id="KW-0032">Aminotransferase</keyword>
<dbReference type="KEGG" id="act:ACLA_098510"/>
<evidence type="ECO:0000259" key="1">
    <source>
        <dbReference type="Pfam" id="PF00266"/>
    </source>
</evidence>
<keyword evidence="2" id="KW-0808">Transferase</keyword>
<dbReference type="EMBL" id="DS027058">
    <property type="protein sequence ID" value="EAW08909.1"/>
    <property type="molecule type" value="Genomic_DNA"/>
</dbReference>
<reference evidence="2 3" key="1">
    <citation type="journal article" date="2008" name="PLoS Genet.">
        <title>Genomic islands in the pathogenic filamentous fungus Aspergillus fumigatus.</title>
        <authorList>
            <person name="Fedorova N.D."/>
            <person name="Khaldi N."/>
            <person name="Joardar V.S."/>
            <person name="Maiti R."/>
            <person name="Amedeo P."/>
            <person name="Anderson M.J."/>
            <person name="Crabtree J."/>
            <person name="Silva J.C."/>
            <person name="Badger J.H."/>
            <person name="Albarraq A."/>
            <person name="Angiuoli S."/>
            <person name="Bussey H."/>
            <person name="Bowyer P."/>
            <person name="Cotty P.J."/>
            <person name="Dyer P.S."/>
            <person name="Egan A."/>
            <person name="Galens K."/>
            <person name="Fraser-Liggett C.M."/>
            <person name="Haas B.J."/>
            <person name="Inman J.M."/>
            <person name="Kent R."/>
            <person name="Lemieux S."/>
            <person name="Malavazi I."/>
            <person name="Orvis J."/>
            <person name="Roemer T."/>
            <person name="Ronning C.M."/>
            <person name="Sundaram J.P."/>
            <person name="Sutton G."/>
            <person name="Turner G."/>
            <person name="Venter J.C."/>
            <person name="White O.R."/>
            <person name="Whitty B.R."/>
            <person name="Youngman P."/>
            <person name="Wolfe K.H."/>
            <person name="Goldman G.H."/>
            <person name="Wortman J.R."/>
            <person name="Jiang B."/>
            <person name="Denning D.W."/>
            <person name="Nierman W.C."/>
        </authorList>
    </citation>
    <scope>NUCLEOTIDE SEQUENCE [LARGE SCALE GENOMIC DNA]</scope>
    <source>
        <strain evidence="3">ATCC 1007 / CBS 513.65 / DSM 816 / NCTC 3887 / NRRL 1</strain>
    </source>
</reference>
<dbReference type="PANTHER" id="PTHR43586">
    <property type="entry name" value="CYSTEINE DESULFURASE"/>
    <property type="match status" value="1"/>
</dbReference>
<feature type="domain" description="Aminotransferase class V" evidence="1">
    <location>
        <begin position="24"/>
        <end position="374"/>
    </location>
</feature>
<dbReference type="HOGENOM" id="CLU_003433_2_2_1"/>
<dbReference type="InterPro" id="IPR000192">
    <property type="entry name" value="Aminotrans_V_dom"/>
</dbReference>
<accession>A1CMX2</accession>
<dbReference type="GO" id="GO:0008483">
    <property type="term" value="F:transaminase activity"/>
    <property type="evidence" value="ECO:0007669"/>
    <property type="project" value="UniProtKB-KW"/>
</dbReference>
<dbReference type="VEuPathDB" id="FungiDB:ACLA_098510"/>
<dbReference type="InterPro" id="IPR015421">
    <property type="entry name" value="PyrdxlP-dep_Trfase_major"/>
</dbReference>
<dbReference type="Proteomes" id="UP000006701">
    <property type="component" value="Unassembled WGS sequence"/>
</dbReference>
<dbReference type="OrthoDB" id="420046at2759"/>
<dbReference type="Pfam" id="PF00266">
    <property type="entry name" value="Aminotran_5"/>
    <property type="match status" value="1"/>
</dbReference>
<evidence type="ECO:0000313" key="2">
    <source>
        <dbReference type="EMBL" id="EAW08909.1"/>
    </source>
</evidence>
<dbReference type="InterPro" id="IPR015422">
    <property type="entry name" value="PyrdxlP-dep_Trfase_small"/>
</dbReference>
<keyword evidence="3" id="KW-1185">Reference proteome</keyword>
<dbReference type="InterPro" id="IPR015424">
    <property type="entry name" value="PyrdxlP-dep_Trfase"/>
</dbReference>
<proteinExistence type="predicted"/>
<evidence type="ECO:0000313" key="3">
    <source>
        <dbReference type="Proteomes" id="UP000006701"/>
    </source>
</evidence>
<dbReference type="RefSeq" id="XP_001270335.1">
    <property type="nucleotide sequence ID" value="XM_001270334.1"/>
</dbReference>
<dbReference type="STRING" id="344612.A1CMX2"/>
<dbReference type="eggNOG" id="KOG1549">
    <property type="taxonomic scope" value="Eukaryota"/>
</dbReference>
<dbReference type="OMA" id="LVTWQQI"/>
<dbReference type="GeneID" id="4702217"/>
<dbReference type="Gene3D" id="3.40.640.10">
    <property type="entry name" value="Type I PLP-dependent aspartate aminotransferase-like (Major domain)"/>
    <property type="match status" value="1"/>
</dbReference>
<dbReference type="SUPFAM" id="SSF53383">
    <property type="entry name" value="PLP-dependent transferases"/>
    <property type="match status" value="1"/>
</dbReference>